<proteinExistence type="predicted"/>
<evidence type="ECO:0000313" key="1">
    <source>
        <dbReference type="EMBL" id="WZN38275.1"/>
    </source>
</evidence>
<dbReference type="Proteomes" id="UP001470586">
    <property type="component" value="Chromosome"/>
</dbReference>
<reference evidence="1" key="1">
    <citation type="submission" date="2023-06" db="EMBL/GenBank/DDBJ databases">
        <title>Complete Genome of Candidatus Phytoplasma asteris M33.</title>
        <authorList>
            <person name="Toth R."/>
            <person name="Ilic A.-M."/>
            <person name="Huettel B."/>
            <person name="Duduk B."/>
            <person name="Kube M."/>
        </authorList>
    </citation>
    <scope>NUCLEOTIDE SEQUENCE [LARGE SCALE GENOMIC DNA]</scope>
    <source>
        <strain evidence="1">M33</strain>
    </source>
</reference>
<sequence length="50" mass="5992">MFLLDNFKEKIQDNKKLSSVTVYCRATYKRVIQKTLLFICHFLLCLYGMN</sequence>
<name>A0ABZ2YEC8_9MOLU</name>
<protein>
    <submittedName>
        <fullName evidence="1">Uncharacterized protein</fullName>
    </submittedName>
</protein>
<gene>
    <name evidence="1" type="ORF">M33023_00640</name>
</gene>
<dbReference type="EMBL" id="CP128397">
    <property type="protein sequence ID" value="WZN38275.1"/>
    <property type="molecule type" value="Genomic_DNA"/>
</dbReference>
<accession>A0ABZ2YEC8</accession>
<evidence type="ECO:0000313" key="2">
    <source>
        <dbReference type="Proteomes" id="UP001470586"/>
    </source>
</evidence>
<keyword evidence="2" id="KW-1185">Reference proteome</keyword>
<organism evidence="1 2">
    <name type="scientific">Candidatus Phytoplasma asteris</name>
    <dbReference type="NCBI Taxonomy" id="85620"/>
    <lineage>
        <taxon>Bacteria</taxon>
        <taxon>Bacillati</taxon>
        <taxon>Mycoplasmatota</taxon>
        <taxon>Mollicutes</taxon>
        <taxon>Acholeplasmatales</taxon>
        <taxon>Acholeplasmataceae</taxon>
        <taxon>Candidatus Phytoplasma</taxon>
        <taxon>16SrI (Aster yellows group)</taxon>
    </lineage>
</organism>